<keyword evidence="2" id="KW-0238">DNA-binding</keyword>
<evidence type="ECO:0000259" key="4">
    <source>
        <dbReference type="PROSITE" id="PS50995"/>
    </source>
</evidence>
<keyword evidence="6" id="KW-1185">Reference proteome</keyword>
<organism evidence="5 6">
    <name type="scientific">Undibacterium terreum</name>
    <dbReference type="NCBI Taxonomy" id="1224302"/>
    <lineage>
        <taxon>Bacteria</taxon>
        <taxon>Pseudomonadati</taxon>
        <taxon>Pseudomonadota</taxon>
        <taxon>Betaproteobacteria</taxon>
        <taxon>Burkholderiales</taxon>
        <taxon>Oxalobacteraceae</taxon>
        <taxon>Undibacterium</taxon>
    </lineage>
</organism>
<evidence type="ECO:0000313" key="6">
    <source>
        <dbReference type="Proteomes" id="UP000637423"/>
    </source>
</evidence>
<accession>A0A916UTA9</accession>
<evidence type="ECO:0000313" key="5">
    <source>
        <dbReference type="EMBL" id="GGC85813.1"/>
    </source>
</evidence>
<dbReference type="InterPro" id="IPR036390">
    <property type="entry name" value="WH_DNA-bd_sf"/>
</dbReference>
<dbReference type="AlphaFoldDB" id="A0A916UTA9"/>
<keyword evidence="1" id="KW-0805">Transcription regulation</keyword>
<proteinExistence type="predicted"/>
<evidence type="ECO:0000256" key="1">
    <source>
        <dbReference type="ARBA" id="ARBA00023015"/>
    </source>
</evidence>
<dbReference type="InterPro" id="IPR000835">
    <property type="entry name" value="HTH_MarR-typ"/>
</dbReference>
<name>A0A916UTA9_9BURK</name>
<comment type="caution">
    <text evidence="5">The sequence shown here is derived from an EMBL/GenBank/DDBJ whole genome shotgun (WGS) entry which is preliminary data.</text>
</comment>
<evidence type="ECO:0000256" key="2">
    <source>
        <dbReference type="ARBA" id="ARBA00023125"/>
    </source>
</evidence>
<dbReference type="PANTHER" id="PTHR33164:SF13">
    <property type="entry name" value="4-HYDROXYPHENYLACETATE CATABOLISM PROTEIN"/>
    <property type="match status" value="1"/>
</dbReference>
<dbReference type="GO" id="GO:0006950">
    <property type="term" value="P:response to stress"/>
    <property type="evidence" value="ECO:0007669"/>
    <property type="project" value="TreeGrafter"/>
</dbReference>
<dbReference type="GO" id="GO:0003700">
    <property type="term" value="F:DNA-binding transcription factor activity"/>
    <property type="evidence" value="ECO:0007669"/>
    <property type="project" value="InterPro"/>
</dbReference>
<dbReference type="InterPro" id="IPR012712">
    <property type="entry name" value="HpaR/FarR"/>
</dbReference>
<dbReference type="InterPro" id="IPR023187">
    <property type="entry name" value="Tscrpt_reg_MarR-type_CS"/>
</dbReference>
<dbReference type="InterPro" id="IPR039422">
    <property type="entry name" value="MarR/SlyA-like"/>
</dbReference>
<sequence>MKYQITYPNLPQRFLKARDFLMSNFRPILNHYGVTEQQWRILRVLGESGQLEPRELCELCQILSPSMAGMLARMEEMELIHRERVADDQRRVMVSLSNQGEHLMQQIGPLINKAYQNVEQACGKKIFAELHQVLEEFIALENIAIPQVELPAVSSFQQNGSAQAKKTTSSK</sequence>
<dbReference type="PROSITE" id="PS50995">
    <property type="entry name" value="HTH_MARR_2"/>
    <property type="match status" value="1"/>
</dbReference>
<dbReference type="SUPFAM" id="SSF46785">
    <property type="entry name" value="Winged helix' DNA-binding domain"/>
    <property type="match status" value="1"/>
</dbReference>
<dbReference type="GO" id="GO:0045892">
    <property type="term" value="P:negative regulation of DNA-templated transcription"/>
    <property type="evidence" value="ECO:0007669"/>
    <property type="project" value="InterPro"/>
</dbReference>
<dbReference type="RefSeq" id="WP_188567489.1">
    <property type="nucleotide sequence ID" value="NZ_BMED01000003.1"/>
</dbReference>
<dbReference type="Proteomes" id="UP000637423">
    <property type="component" value="Unassembled WGS sequence"/>
</dbReference>
<dbReference type="GO" id="GO:0003677">
    <property type="term" value="F:DNA binding"/>
    <property type="evidence" value="ECO:0007669"/>
    <property type="project" value="UniProtKB-KW"/>
</dbReference>
<dbReference type="PANTHER" id="PTHR33164">
    <property type="entry name" value="TRANSCRIPTIONAL REGULATOR, MARR FAMILY"/>
    <property type="match status" value="1"/>
</dbReference>
<reference evidence="5" key="2">
    <citation type="submission" date="2020-09" db="EMBL/GenBank/DDBJ databases">
        <authorList>
            <person name="Sun Q."/>
            <person name="Zhou Y."/>
        </authorList>
    </citation>
    <scope>NUCLEOTIDE SEQUENCE</scope>
    <source>
        <strain evidence="5">CGMCC 1.10998</strain>
    </source>
</reference>
<feature type="domain" description="HTH marR-type" evidence="4">
    <location>
        <begin position="7"/>
        <end position="139"/>
    </location>
</feature>
<keyword evidence="3" id="KW-0804">Transcription</keyword>
<evidence type="ECO:0000256" key="3">
    <source>
        <dbReference type="ARBA" id="ARBA00023163"/>
    </source>
</evidence>
<dbReference type="NCBIfam" id="TIGR02337">
    <property type="entry name" value="HpaR"/>
    <property type="match status" value="1"/>
</dbReference>
<dbReference type="InterPro" id="IPR036388">
    <property type="entry name" value="WH-like_DNA-bd_sf"/>
</dbReference>
<reference evidence="5" key="1">
    <citation type="journal article" date="2014" name="Int. J. Syst. Evol. Microbiol.">
        <title>Complete genome sequence of Corynebacterium casei LMG S-19264T (=DSM 44701T), isolated from a smear-ripened cheese.</title>
        <authorList>
            <consortium name="US DOE Joint Genome Institute (JGI-PGF)"/>
            <person name="Walter F."/>
            <person name="Albersmeier A."/>
            <person name="Kalinowski J."/>
            <person name="Ruckert C."/>
        </authorList>
    </citation>
    <scope>NUCLEOTIDE SEQUENCE</scope>
    <source>
        <strain evidence="5">CGMCC 1.10998</strain>
    </source>
</reference>
<dbReference type="PROSITE" id="PS01117">
    <property type="entry name" value="HTH_MARR_1"/>
    <property type="match status" value="1"/>
</dbReference>
<gene>
    <name evidence="5" type="primary">hpaR</name>
    <name evidence="5" type="ORF">GCM10011396_36410</name>
</gene>
<dbReference type="Pfam" id="PF12802">
    <property type="entry name" value="MarR_2"/>
    <property type="match status" value="1"/>
</dbReference>
<dbReference type="EMBL" id="BMED01000003">
    <property type="protein sequence ID" value="GGC85813.1"/>
    <property type="molecule type" value="Genomic_DNA"/>
</dbReference>
<protein>
    <submittedName>
        <fullName evidence="5">Homoprotocatechuate degradation operon regulator, HpaR</fullName>
    </submittedName>
</protein>
<dbReference type="SMART" id="SM00347">
    <property type="entry name" value="HTH_MARR"/>
    <property type="match status" value="1"/>
</dbReference>
<dbReference type="Gene3D" id="1.10.10.10">
    <property type="entry name" value="Winged helix-like DNA-binding domain superfamily/Winged helix DNA-binding domain"/>
    <property type="match status" value="1"/>
</dbReference>